<dbReference type="AlphaFoldDB" id="A0A419WMT6"/>
<gene>
    <name evidence="1" type="ORF">BXY64_3698</name>
</gene>
<protein>
    <submittedName>
        <fullName evidence="1">Uncharacterized protein</fullName>
    </submittedName>
</protein>
<proteinExistence type="predicted"/>
<keyword evidence="2" id="KW-1185">Reference proteome</keyword>
<dbReference type="RefSeq" id="WP_211334548.1">
    <property type="nucleotide sequence ID" value="NZ_RAPQ01000012.1"/>
</dbReference>
<accession>A0A419WMT6</accession>
<name>A0A419WMT6_9BACT</name>
<dbReference type="Proteomes" id="UP000284531">
    <property type="component" value="Unassembled WGS sequence"/>
</dbReference>
<comment type="caution">
    <text evidence="1">The sequence shown here is derived from an EMBL/GenBank/DDBJ whole genome shotgun (WGS) entry which is preliminary data.</text>
</comment>
<sequence length="192" mass="22577">MTKEEFKKSLGELWLDLKLSDKELERFCEITDKIYENAFMGGLGSKQTIVCPECNLVQVGTIQKTLPFPTFIHECDKCGHIIMESEWQEAKTLHLNLKKQWFELIKSGEKKEEYREISEYWNNRFASMLCDFEMSEVKTITFSNGYSKDRPQFEIELKGIFIREGKEEWGAEPNKKYYVLKLGKLYPVGNTE</sequence>
<evidence type="ECO:0000313" key="2">
    <source>
        <dbReference type="Proteomes" id="UP000284531"/>
    </source>
</evidence>
<dbReference type="EMBL" id="RAPQ01000012">
    <property type="protein sequence ID" value="RKD96752.1"/>
    <property type="molecule type" value="Genomic_DNA"/>
</dbReference>
<organism evidence="1 2">
    <name type="scientific">Marinifilum flexuosum</name>
    <dbReference type="NCBI Taxonomy" id="1117708"/>
    <lineage>
        <taxon>Bacteria</taxon>
        <taxon>Pseudomonadati</taxon>
        <taxon>Bacteroidota</taxon>
        <taxon>Bacteroidia</taxon>
        <taxon>Marinilabiliales</taxon>
        <taxon>Marinifilaceae</taxon>
    </lineage>
</organism>
<evidence type="ECO:0000313" key="1">
    <source>
        <dbReference type="EMBL" id="RKD96752.1"/>
    </source>
</evidence>
<reference evidence="1 2" key="1">
    <citation type="submission" date="2018-09" db="EMBL/GenBank/DDBJ databases">
        <title>Genomic Encyclopedia of Archaeal and Bacterial Type Strains, Phase II (KMG-II): from individual species to whole genera.</title>
        <authorList>
            <person name="Goeker M."/>
        </authorList>
    </citation>
    <scope>NUCLEOTIDE SEQUENCE [LARGE SCALE GENOMIC DNA]</scope>
    <source>
        <strain evidence="1 2">DSM 21950</strain>
    </source>
</reference>